<protein>
    <submittedName>
        <fullName evidence="1">Uncharacterized protein</fullName>
    </submittedName>
</protein>
<gene>
    <name evidence="1" type="ORF">ABT272_26930</name>
</gene>
<evidence type="ECO:0000313" key="1">
    <source>
        <dbReference type="EMBL" id="MER6431335.1"/>
    </source>
</evidence>
<sequence length="205" mass="23248">MAEDSSLSLSSEEFQNLWANWRPTKRETPFVSTMPVVLNGKLVQDIERIDEEYPEDLFVTPVVHDSEFALAVFADPKQMLAEARKAKDDPEFHWLMEQRGIGCIPEGDPAPTALDIWDIANLGGEGLRTKPEHSRSDLSNITRRQFLNWDNATRSIDVCAYPFSVSSEKDFHGVTHFQNFRCGFNVPSGWSISSLINWGTLPPDY</sequence>
<dbReference type="Proteomes" id="UP001470023">
    <property type="component" value="Unassembled WGS sequence"/>
</dbReference>
<evidence type="ECO:0000313" key="2">
    <source>
        <dbReference type="Proteomes" id="UP001470023"/>
    </source>
</evidence>
<keyword evidence="2" id="KW-1185">Reference proteome</keyword>
<name>A0ABV1UC98_9ACTN</name>
<proteinExistence type="predicted"/>
<comment type="caution">
    <text evidence="1">The sequence shown here is derived from an EMBL/GenBank/DDBJ whole genome shotgun (WGS) entry which is preliminary data.</text>
</comment>
<dbReference type="EMBL" id="JBEPAZ010000027">
    <property type="protein sequence ID" value="MER6431335.1"/>
    <property type="molecule type" value="Genomic_DNA"/>
</dbReference>
<organism evidence="1 2">
    <name type="scientific">Streptomyces sp. 900105245</name>
    <dbReference type="NCBI Taxonomy" id="3154379"/>
    <lineage>
        <taxon>Bacteria</taxon>
        <taxon>Bacillati</taxon>
        <taxon>Actinomycetota</taxon>
        <taxon>Actinomycetes</taxon>
        <taxon>Kitasatosporales</taxon>
        <taxon>Streptomycetaceae</taxon>
        <taxon>Streptomyces</taxon>
    </lineage>
</organism>
<dbReference type="RefSeq" id="WP_352064566.1">
    <property type="nucleotide sequence ID" value="NZ_JBEPAZ010000027.1"/>
</dbReference>
<reference evidence="1 2" key="1">
    <citation type="submission" date="2024-06" db="EMBL/GenBank/DDBJ databases">
        <title>The Natural Products Discovery Center: Release of the First 8490 Sequenced Strains for Exploring Actinobacteria Biosynthetic Diversity.</title>
        <authorList>
            <person name="Kalkreuter E."/>
            <person name="Kautsar S.A."/>
            <person name="Yang D."/>
            <person name="Bader C.D."/>
            <person name="Teijaro C.N."/>
            <person name="Fluegel L."/>
            <person name="Davis C.M."/>
            <person name="Simpson J.R."/>
            <person name="Lauterbach L."/>
            <person name="Steele A.D."/>
            <person name="Gui C."/>
            <person name="Meng S."/>
            <person name="Li G."/>
            <person name="Viehrig K."/>
            <person name="Ye F."/>
            <person name="Su P."/>
            <person name="Kiefer A.F."/>
            <person name="Nichols A."/>
            <person name="Cepeda A.J."/>
            <person name="Yan W."/>
            <person name="Fan B."/>
            <person name="Jiang Y."/>
            <person name="Adhikari A."/>
            <person name="Zheng C.-J."/>
            <person name="Schuster L."/>
            <person name="Cowan T.M."/>
            <person name="Smanski M.J."/>
            <person name="Chevrette M.G."/>
            <person name="De Carvalho L.P.S."/>
            <person name="Shen B."/>
        </authorList>
    </citation>
    <scope>NUCLEOTIDE SEQUENCE [LARGE SCALE GENOMIC DNA]</scope>
    <source>
        <strain evidence="1 2">NPDC001166</strain>
    </source>
</reference>
<accession>A0ABV1UC98</accession>